<comment type="caution">
    <text evidence="8">The sequence shown here is derived from an EMBL/GenBank/DDBJ whole genome shotgun (WGS) entry which is preliminary data.</text>
</comment>
<dbReference type="CDD" id="cd19067">
    <property type="entry name" value="PfuEndoQ-like"/>
    <property type="match status" value="1"/>
</dbReference>
<dbReference type="Proteomes" id="UP000503840">
    <property type="component" value="Unassembled WGS sequence"/>
</dbReference>
<evidence type="ECO:0000256" key="2">
    <source>
        <dbReference type="ARBA" id="ARBA00022801"/>
    </source>
</evidence>
<evidence type="ECO:0000313" key="8">
    <source>
        <dbReference type="EMBL" id="GFM32273.1"/>
    </source>
</evidence>
<dbReference type="PANTHER" id="PTHR40084:SF1">
    <property type="entry name" value="PHOSPHOTRANSFERASE"/>
    <property type="match status" value="1"/>
</dbReference>
<feature type="binding site" evidence="5">
    <location>
        <begin position="545"/>
        <end position="552"/>
    </location>
    <ligand>
        <name>ATP</name>
        <dbReference type="ChEBI" id="CHEBI:30616"/>
    </ligand>
</feature>
<keyword evidence="2 5" id="KW-0378">Hydrolase</keyword>
<keyword evidence="3 5" id="KW-0347">Helicase</keyword>
<dbReference type="InterPro" id="IPR014016">
    <property type="entry name" value="UvrD-like_ATP-bd"/>
</dbReference>
<dbReference type="SUPFAM" id="SSF52540">
    <property type="entry name" value="P-loop containing nucleoside triphosphate hydrolases"/>
    <property type="match status" value="1"/>
</dbReference>
<organism evidence="8 9">
    <name type="scientific">Desulfovibrio subterraneus</name>
    <dbReference type="NCBI Taxonomy" id="2718620"/>
    <lineage>
        <taxon>Bacteria</taxon>
        <taxon>Pseudomonadati</taxon>
        <taxon>Thermodesulfobacteriota</taxon>
        <taxon>Desulfovibrionia</taxon>
        <taxon>Desulfovibrionales</taxon>
        <taxon>Desulfovibrionaceae</taxon>
        <taxon>Desulfovibrio</taxon>
    </lineage>
</organism>
<evidence type="ECO:0000259" key="7">
    <source>
        <dbReference type="PROSITE" id="PS51217"/>
    </source>
</evidence>
<dbReference type="CDD" id="cd18807">
    <property type="entry name" value="SF1_C_UvrD"/>
    <property type="match status" value="1"/>
</dbReference>
<sequence length="1102" mass="121979">MKQFRADLHIHSRFSRATSKKLSPRYLAAWSRIKGLDVLGTGDFTHPEWLNELEEQLVQDSATGLFRLKDDRRLDHEVPEFAGTPFSGRALFMLQGEISSIYKRGGKVRKVHNLVFMPTIEAARTFSNKLAEVGNITSDGRPILGLDSRNLLEMVLETHPLAFLVPAHIWTPWFSLFGSKSGFDTIEECFGDLSSEIFALETGLSSDPEMNWLWSHLDRFRLISNSDAHSGDNLGRECNLFSGEMSYEGIYRSLRGEALGHKFLGTLEFFPEEGKYHLDGHRKCGVVMEPGETRSRDGKCPVCGKPLTVGVLNRVLELADRQVPKQPASQPGFASLVPLPELIGEILDVGPKTKKAMGMFSRAIRLLGPELTILRDVPEEDIRKVNPLLAEGVMRIRRGEVLRQPGYDGEYGVVRVFSRKERDSFLKGATLVDLPDRDAAIGKGAANGLTAEEAAQRTPVFASALKERQAGADVSQSSAASAAASSAIDDALLEFSFDVSEEEAQEAPLLPGMPELVAPRAPSIVYNEGQKQAIAAGPQPVLVMAGPGTGKTRTLVGRIMRLLDQGVSPRHILALTFTRRAAREMEERLVLALGSGQATPRADTLHALAFEYWQHSYDDAPTLLSEEGARRVFAEANPEETGQRIRDAWDAINLCRERMEVCTLEYHDMFVNYSALKDSWNLADYTDLLEFWLEQVDAGVYSCPFTQVLVDEIQDLSPLQLALIRKLVPEGGQGFFGIGDPDQSIYGFRGAHGDVLGFLQEAWPTLEVIRLTECYRSAQAVLDLAASLMARNGAPQPLAAMRALPSDLRMFEAHSPEAEASWIGEQIRGLIGATSHSLKDAESGERLLGGELSPGDVAVLVRFKALVDPIQRTLSRLGIPCAVPENEAFWVEPRIKLILEAAGRFLGIAGTSGEEPLSCPDTMLAKGPLGVAAYLEDMPPFDRLFWKSSAFRELVRRYDELEGWAGLLNWITLQSELEQVRRRSEKVQIMTMHAAKGLEFKAVFLPALEDGIMPFAGTGVLTGKADRNEGSYDVEEERRLLYVGMTRAEQALFLSSSGKRMLYGRELRLKASRFLAALPQDALKRSMLKAHTKRKEKQLSLM</sequence>
<dbReference type="GO" id="GO:0005524">
    <property type="term" value="F:ATP binding"/>
    <property type="evidence" value="ECO:0007669"/>
    <property type="project" value="UniProtKB-UniRule"/>
</dbReference>
<protein>
    <submittedName>
        <fullName evidence="8">ATP-dependent DNA helicase UvrD</fullName>
    </submittedName>
</protein>
<dbReference type="CDD" id="cd17932">
    <property type="entry name" value="DEXQc_UvrD"/>
    <property type="match status" value="1"/>
</dbReference>
<dbReference type="PROSITE" id="PS51217">
    <property type="entry name" value="UVRD_HELICASE_CTER"/>
    <property type="match status" value="1"/>
</dbReference>
<dbReference type="PANTHER" id="PTHR40084">
    <property type="entry name" value="PHOSPHOHYDROLASE, PHP FAMILY"/>
    <property type="match status" value="1"/>
</dbReference>
<keyword evidence="1 5" id="KW-0547">Nucleotide-binding</keyword>
<dbReference type="InterPro" id="IPR016195">
    <property type="entry name" value="Pol/histidinol_Pase-like"/>
</dbReference>
<accession>A0A7J0BEX6</accession>
<dbReference type="InterPro" id="IPR014017">
    <property type="entry name" value="DNA_helicase_UvrD-like_C"/>
</dbReference>
<feature type="domain" description="UvrD-like helicase ATP-binding" evidence="6">
    <location>
        <begin position="524"/>
        <end position="778"/>
    </location>
</feature>
<dbReference type="Pfam" id="PF13361">
    <property type="entry name" value="UvrD_C"/>
    <property type="match status" value="2"/>
</dbReference>
<name>A0A7J0BEX6_9BACT</name>
<dbReference type="Gene3D" id="3.20.20.140">
    <property type="entry name" value="Metal-dependent hydrolases"/>
    <property type="match status" value="1"/>
</dbReference>
<dbReference type="Gene3D" id="3.40.50.300">
    <property type="entry name" value="P-loop containing nucleotide triphosphate hydrolases"/>
    <property type="match status" value="3"/>
</dbReference>
<dbReference type="RefSeq" id="WP_174403989.1">
    <property type="nucleotide sequence ID" value="NZ_BLVO01000005.1"/>
</dbReference>
<evidence type="ECO:0000256" key="4">
    <source>
        <dbReference type="ARBA" id="ARBA00022840"/>
    </source>
</evidence>
<evidence type="ECO:0000256" key="1">
    <source>
        <dbReference type="ARBA" id="ARBA00022741"/>
    </source>
</evidence>
<dbReference type="InterPro" id="IPR027417">
    <property type="entry name" value="P-loop_NTPase"/>
</dbReference>
<evidence type="ECO:0000256" key="3">
    <source>
        <dbReference type="ARBA" id="ARBA00022806"/>
    </source>
</evidence>
<feature type="domain" description="UvrD-like helicase C-terminal" evidence="7">
    <location>
        <begin position="779"/>
        <end position="1050"/>
    </location>
</feature>
<dbReference type="Gene3D" id="1.10.10.160">
    <property type="match status" value="1"/>
</dbReference>
<dbReference type="AlphaFoldDB" id="A0A7J0BEX6"/>
<reference evidence="8 9" key="1">
    <citation type="submission" date="2020-05" db="EMBL/GenBank/DDBJ databases">
        <title>Draft genome sequence of Desulfovibrio sp. strain HN2T.</title>
        <authorList>
            <person name="Ueno A."/>
            <person name="Tamazawa S."/>
            <person name="Tamamura S."/>
            <person name="Murakami T."/>
            <person name="Kiyama T."/>
            <person name="Inomata H."/>
            <person name="Amano Y."/>
            <person name="Miyakawa K."/>
            <person name="Tamaki H."/>
            <person name="Naganuma T."/>
            <person name="Kaneko K."/>
        </authorList>
    </citation>
    <scope>NUCLEOTIDE SEQUENCE [LARGE SCALE GENOMIC DNA]</scope>
    <source>
        <strain evidence="8 9">HN2</strain>
    </source>
</reference>
<keyword evidence="9" id="KW-1185">Reference proteome</keyword>
<dbReference type="GO" id="GO:0140097">
    <property type="term" value="F:catalytic activity, acting on DNA"/>
    <property type="evidence" value="ECO:0007669"/>
    <property type="project" value="UniProtKB-ARBA"/>
</dbReference>
<keyword evidence="4 5" id="KW-0067">ATP-binding</keyword>
<dbReference type="PROSITE" id="PS51198">
    <property type="entry name" value="UVRD_HELICASE_ATP_BIND"/>
    <property type="match status" value="1"/>
</dbReference>
<dbReference type="GO" id="GO:0016787">
    <property type="term" value="F:hydrolase activity"/>
    <property type="evidence" value="ECO:0007669"/>
    <property type="project" value="UniProtKB-UniRule"/>
</dbReference>
<gene>
    <name evidence="8" type="ORF">DSM101010T_06380</name>
</gene>
<dbReference type="Gene3D" id="1.10.486.10">
    <property type="entry name" value="PCRA, domain 4"/>
    <property type="match status" value="1"/>
</dbReference>
<dbReference type="GO" id="GO:0004386">
    <property type="term" value="F:helicase activity"/>
    <property type="evidence" value="ECO:0007669"/>
    <property type="project" value="UniProtKB-UniRule"/>
</dbReference>
<proteinExistence type="predicted"/>
<dbReference type="Pfam" id="PF00580">
    <property type="entry name" value="UvrD-helicase"/>
    <property type="match status" value="1"/>
</dbReference>
<evidence type="ECO:0000256" key="5">
    <source>
        <dbReference type="PROSITE-ProRule" id="PRU00560"/>
    </source>
</evidence>
<evidence type="ECO:0000259" key="6">
    <source>
        <dbReference type="PROSITE" id="PS51198"/>
    </source>
</evidence>
<dbReference type="InterPro" id="IPR013986">
    <property type="entry name" value="DExx_box_DNA_helicase_dom_sf"/>
</dbReference>
<dbReference type="SUPFAM" id="SSF89550">
    <property type="entry name" value="PHP domain-like"/>
    <property type="match status" value="1"/>
</dbReference>
<dbReference type="EMBL" id="BLVO01000005">
    <property type="protein sequence ID" value="GFM32273.1"/>
    <property type="molecule type" value="Genomic_DNA"/>
</dbReference>
<evidence type="ECO:0000313" key="9">
    <source>
        <dbReference type="Proteomes" id="UP000503840"/>
    </source>
</evidence>